<name>A0A455T801_9CHLR</name>
<keyword evidence="1" id="KW-0812">Transmembrane</keyword>
<sequence length="145" mass="15272">MASLLENRALLAALLAWALAQMSKTLIEVVTQRRLNLRRLVSAGGMPSAHSALVMGLATAVGRLTGLSSVPFAISIVLAGVVMYDAAGVRRAVSIQARMLNQMLEEAFKGHPIGEQRLRELIGHTPIQVLVGGLLGIAIGLLVTA</sequence>
<feature type="transmembrane region" description="Helical" evidence="1">
    <location>
        <begin position="121"/>
        <end position="143"/>
    </location>
</feature>
<keyword evidence="1" id="KW-0472">Membrane</keyword>
<evidence type="ECO:0000313" key="2">
    <source>
        <dbReference type="EMBL" id="BBH95588.1"/>
    </source>
</evidence>
<proteinExistence type="predicted"/>
<accession>A0A455T801</accession>
<protein>
    <submittedName>
        <fullName evidence="2">Membrane protein</fullName>
    </submittedName>
</protein>
<evidence type="ECO:0000256" key="1">
    <source>
        <dbReference type="SAM" id="Phobius"/>
    </source>
</evidence>
<feature type="transmembrane region" description="Helical" evidence="1">
    <location>
        <begin position="72"/>
        <end position="93"/>
    </location>
</feature>
<dbReference type="Pfam" id="PF02681">
    <property type="entry name" value="DUF212"/>
    <property type="match status" value="1"/>
</dbReference>
<reference evidence="2" key="1">
    <citation type="submission" date="2018-12" db="EMBL/GenBank/DDBJ databases">
        <title>Novel natural products biosynthetic potential of the class Ktedonobacteria.</title>
        <authorList>
            <person name="Zheng Y."/>
            <person name="Saitou A."/>
            <person name="Wang C.M."/>
            <person name="Toyoda A."/>
            <person name="Minakuchi Y."/>
            <person name="Sekiguchi Y."/>
            <person name="Ueda K."/>
            <person name="Takano H."/>
            <person name="Sakai Y."/>
            <person name="Yokota A."/>
            <person name="Yabe S."/>
        </authorList>
    </citation>
    <scope>NUCLEOTIDE SEQUENCE</scope>
    <source>
        <strain evidence="2">A3-2</strain>
    </source>
</reference>
<dbReference type="PANTHER" id="PTHR31446">
    <property type="entry name" value="ACID PHOSPHATASE/VANADIUM-DEPENDENT HALOPEROXIDASE-RELATED PROTEIN"/>
    <property type="match status" value="1"/>
</dbReference>
<dbReference type="EMBL" id="AP019377">
    <property type="protein sequence ID" value="BBH95588.1"/>
    <property type="molecule type" value="Genomic_DNA"/>
</dbReference>
<gene>
    <name evidence="2" type="ORF">KTA_37870</name>
</gene>
<dbReference type="PANTHER" id="PTHR31446:SF29">
    <property type="entry name" value="ACID PHOSPHATASE_VANADIUM-DEPENDENT HALOPEROXIDASE-RELATED PROTEIN"/>
    <property type="match status" value="1"/>
</dbReference>
<dbReference type="AlphaFoldDB" id="A0A455T801"/>
<organism evidence="2">
    <name type="scientific">Thermogemmatispora argillosa</name>
    <dbReference type="NCBI Taxonomy" id="2045280"/>
    <lineage>
        <taxon>Bacteria</taxon>
        <taxon>Bacillati</taxon>
        <taxon>Chloroflexota</taxon>
        <taxon>Ktedonobacteria</taxon>
        <taxon>Thermogemmatisporales</taxon>
        <taxon>Thermogemmatisporaceae</taxon>
        <taxon>Thermogemmatispora</taxon>
    </lineage>
</organism>
<keyword evidence="1" id="KW-1133">Transmembrane helix</keyword>
<dbReference type="InterPro" id="IPR003832">
    <property type="entry name" value="DUF212"/>
</dbReference>